<evidence type="ECO:0000313" key="3">
    <source>
        <dbReference type="Proteomes" id="UP000197424"/>
    </source>
</evidence>
<feature type="region of interest" description="Disordered" evidence="1">
    <location>
        <begin position="27"/>
        <end position="78"/>
    </location>
</feature>
<accession>A0A248LM84</accession>
<evidence type="ECO:0000313" key="2">
    <source>
        <dbReference type="EMBL" id="ASJ25591.1"/>
    </source>
</evidence>
<sequence length="102" mass="10578">MTDSLITCHRHPLPKTEHDVASGCVRSCGNSAPDATGSHSRSTGRRASPCQLPHDASRTMHTPAGAQAQTAREQNPFSAAGRAGMTAVRSGLATLPHVPAPD</sequence>
<proteinExistence type="predicted"/>
<organism evidence="2 3">
    <name type="scientific">Laribacter hongkongensis</name>
    <dbReference type="NCBI Taxonomy" id="168471"/>
    <lineage>
        <taxon>Bacteria</taxon>
        <taxon>Pseudomonadati</taxon>
        <taxon>Pseudomonadota</taxon>
        <taxon>Betaproteobacteria</taxon>
        <taxon>Neisseriales</taxon>
        <taxon>Aquaspirillaceae</taxon>
        <taxon>Laribacter</taxon>
    </lineage>
</organism>
<name>A0A248LM84_9NEIS</name>
<reference evidence="3" key="1">
    <citation type="submission" date="2017-06" db="EMBL/GenBank/DDBJ databases">
        <title>Whole genome sequence of Laribacter hongkongensis LHGZ1.</title>
        <authorList>
            <person name="Chen D."/>
            <person name="Wu H."/>
            <person name="Chen J."/>
        </authorList>
    </citation>
    <scope>NUCLEOTIDE SEQUENCE [LARGE SCALE GENOMIC DNA]</scope>
    <source>
        <strain evidence="3">LHGZ1</strain>
    </source>
</reference>
<dbReference type="AlphaFoldDB" id="A0A248LM84"/>
<evidence type="ECO:0000256" key="1">
    <source>
        <dbReference type="SAM" id="MobiDB-lite"/>
    </source>
</evidence>
<dbReference type="EMBL" id="CP022115">
    <property type="protein sequence ID" value="ASJ25591.1"/>
    <property type="molecule type" value="Genomic_DNA"/>
</dbReference>
<feature type="compositionally biased region" description="Polar residues" evidence="1">
    <location>
        <begin position="67"/>
        <end position="77"/>
    </location>
</feature>
<protein>
    <submittedName>
        <fullName evidence="2">Uncharacterized protein</fullName>
    </submittedName>
</protein>
<dbReference type="Proteomes" id="UP000197424">
    <property type="component" value="Chromosome"/>
</dbReference>
<gene>
    <name evidence="2" type="ORF">LHGZ1_2760</name>
</gene>